<keyword evidence="3" id="KW-1185">Reference proteome</keyword>
<evidence type="ECO:0000256" key="1">
    <source>
        <dbReference type="SAM" id="SignalP"/>
    </source>
</evidence>
<name>A0AAD9PAI8_RIDPI</name>
<sequence>MESPMCKLFSVGLVLVLATQAVSTTTVHRRQRTDPKESPRATSEYDWLCPKVLCQPLPSGCQRVEFFVFEHSYEINGKQVEIRCESCQYCIDAPYRRRRSRRETGLGAATRLAQICARVQCPFVPSECEHVLPVQLLVHSEPCRRCPACFDNTIGFSDVRHYNRQTTM</sequence>
<keyword evidence="1" id="KW-0732">Signal</keyword>
<feature type="signal peptide" evidence="1">
    <location>
        <begin position="1"/>
        <end position="24"/>
    </location>
</feature>
<accession>A0AAD9PAI8</accession>
<evidence type="ECO:0000313" key="2">
    <source>
        <dbReference type="EMBL" id="KAK2191223.1"/>
    </source>
</evidence>
<dbReference type="EMBL" id="JAODUO010000056">
    <property type="protein sequence ID" value="KAK2191223.1"/>
    <property type="molecule type" value="Genomic_DNA"/>
</dbReference>
<dbReference type="AlphaFoldDB" id="A0AAD9PAI8"/>
<proteinExistence type="predicted"/>
<dbReference type="Proteomes" id="UP001209878">
    <property type="component" value="Unassembled WGS sequence"/>
</dbReference>
<feature type="chain" id="PRO_5041989517" evidence="1">
    <location>
        <begin position="25"/>
        <end position="168"/>
    </location>
</feature>
<gene>
    <name evidence="2" type="ORF">NP493_55g03015</name>
</gene>
<reference evidence="2" key="1">
    <citation type="journal article" date="2023" name="Mol. Biol. Evol.">
        <title>Third-Generation Sequencing Reveals the Adaptive Role of the Epigenome in Three Deep-Sea Polychaetes.</title>
        <authorList>
            <person name="Perez M."/>
            <person name="Aroh O."/>
            <person name="Sun Y."/>
            <person name="Lan Y."/>
            <person name="Juniper S.K."/>
            <person name="Young C.R."/>
            <person name="Angers B."/>
            <person name="Qian P.Y."/>
        </authorList>
    </citation>
    <scope>NUCLEOTIDE SEQUENCE</scope>
    <source>
        <strain evidence="2">R07B-5</strain>
    </source>
</reference>
<comment type="caution">
    <text evidence="2">The sequence shown here is derived from an EMBL/GenBank/DDBJ whole genome shotgun (WGS) entry which is preliminary data.</text>
</comment>
<organism evidence="2 3">
    <name type="scientific">Ridgeia piscesae</name>
    <name type="common">Tubeworm</name>
    <dbReference type="NCBI Taxonomy" id="27915"/>
    <lineage>
        <taxon>Eukaryota</taxon>
        <taxon>Metazoa</taxon>
        <taxon>Spiralia</taxon>
        <taxon>Lophotrochozoa</taxon>
        <taxon>Annelida</taxon>
        <taxon>Polychaeta</taxon>
        <taxon>Sedentaria</taxon>
        <taxon>Canalipalpata</taxon>
        <taxon>Sabellida</taxon>
        <taxon>Siboglinidae</taxon>
        <taxon>Ridgeia</taxon>
    </lineage>
</organism>
<evidence type="ECO:0000313" key="3">
    <source>
        <dbReference type="Proteomes" id="UP001209878"/>
    </source>
</evidence>
<protein>
    <submittedName>
        <fullName evidence="2">Uncharacterized protein</fullName>
    </submittedName>
</protein>